<organism evidence="3 4">
    <name type="scientific">Aureibacillus halotolerans</name>
    <dbReference type="NCBI Taxonomy" id="1508390"/>
    <lineage>
        <taxon>Bacteria</taxon>
        <taxon>Bacillati</taxon>
        <taxon>Bacillota</taxon>
        <taxon>Bacilli</taxon>
        <taxon>Bacillales</taxon>
        <taxon>Bacillaceae</taxon>
        <taxon>Aureibacillus</taxon>
    </lineage>
</organism>
<feature type="domain" description="HTH merR-type" evidence="2">
    <location>
        <begin position="1"/>
        <end position="70"/>
    </location>
</feature>
<evidence type="ECO:0000313" key="4">
    <source>
        <dbReference type="Proteomes" id="UP000295632"/>
    </source>
</evidence>
<dbReference type="GO" id="GO:0003700">
    <property type="term" value="F:DNA-binding transcription factor activity"/>
    <property type="evidence" value="ECO:0007669"/>
    <property type="project" value="InterPro"/>
</dbReference>
<dbReference type="InterPro" id="IPR009061">
    <property type="entry name" value="DNA-bd_dom_put_sf"/>
</dbReference>
<keyword evidence="1 3" id="KW-0238">DNA-binding</keyword>
<dbReference type="Gene3D" id="1.10.1660.10">
    <property type="match status" value="1"/>
</dbReference>
<dbReference type="Pfam" id="PF13411">
    <property type="entry name" value="MerR_1"/>
    <property type="match status" value="1"/>
</dbReference>
<dbReference type="SMART" id="SM00422">
    <property type="entry name" value="HTH_MERR"/>
    <property type="match status" value="1"/>
</dbReference>
<dbReference type="PANTHER" id="PTHR30204">
    <property type="entry name" value="REDOX-CYCLING DRUG-SENSING TRANSCRIPTIONAL ACTIVATOR SOXR"/>
    <property type="match status" value="1"/>
</dbReference>
<evidence type="ECO:0000313" key="3">
    <source>
        <dbReference type="EMBL" id="TDQ36377.1"/>
    </source>
</evidence>
<dbReference type="Proteomes" id="UP000295632">
    <property type="component" value="Unassembled WGS sequence"/>
</dbReference>
<dbReference type="InterPro" id="IPR047057">
    <property type="entry name" value="MerR_fam"/>
</dbReference>
<name>A0A4V3D4I3_9BACI</name>
<comment type="caution">
    <text evidence="3">The sequence shown here is derived from an EMBL/GenBank/DDBJ whole genome shotgun (WGS) entry which is preliminary data.</text>
</comment>
<dbReference type="InterPro" id="IPR000551">
    <property type="entry name" value="MerR-type_HTH_dom"/>
</dbReference>
<sequence length="124" mass="14568">MYSIHQVANLCDVTTHTLRFYDKEGLLPFVERNEAGNRVFSERDLGIVKFICCLRNTDMPIKEIKKYIELGVNGESTVELRKDIILAHRKEVIRQIDVLKKNLNLIELKVAFYDSYKVDFHNEH</sequence>
<dbReference type="PROSITE" id="PS50937">
    <property type="entry name" value="HTH_MERR_2"/>
    <property type="match status" value="1"/>
</dbReference>
<dbReference type="RefSeq" id="WP_133581668.1">
    <property type="nucleotide sequence ID" value="NZ_SNYJ01000018.1"/>
</dbReference>
<dbReference type="SUPFAM" id="SSF46955">
    <property type="entry name" value="Putative DNA-binding domain"/>
    <property type="match status" value="1"/>
</dbReference>
<dbReference type="CDD" id="cd01109">
    <property type="entry name" value="HTH_YyaN"/>
    <property type="match status" value="1"/>
</dbReference>
<dbReference type="AlphaFoldDB" id="A0A4V3D4I3"/>
<protein>
    <submittedName>
        <fullName evidence="3">DNA-binding transcriptional MerR regulator</fullName>
    </submittedName>
</protein>
<dbReference type="GO" id="GO:0003677">
    <property type="term" value="F:DNA binding"/>
    <property type="evidence" value="ECO:0007669"/>
    <property type="project" value="UniProtKB-KW"/>
</dbReference>
<dbReference type="OrthoDB" id="9811174at2"/>
<dbReference type="EMBL" id="SNYJ01000018">
    <property type="protein sequence ID" value="TDQ36377.1"/>
    <property type="molecule type" value="Genomic_DNA"/>
</dbReference>
<proteinExistence type="predicted"/>
<keyword evidence="4" id="KW-1185">Reference proteome</keyword>
<gene>
    <name evidence="3" type="ORF">EV213_1187</name>
</gene>
<reference evidence="3 4" key="1">
    <citation type="submission" date="2019-03" db="EMBL/GenBank/DDBJ databases">
        <title>Genomic Encyclopedia of Type Strains, Phase IV (KMG-IV): sequencing the most valuable type-strain genomes for metagenomic binning, comparative biology and taxonomic classification.</title>
        <authorList>
            <person name="Goeker M."/>
        </authorList>
    </citation>
    <scope>NUCLEOTIDE SEQUENCE [LARGE SCALE GENOMIC DNA]</scope>
    <source>
        <strain evidence="3 4">DSM 28697</strain>
    </source>
</reference>
<evidence type="ECO:0000256" key="1">
    <source>
        <dbReference type="ARBA" id="ARBA00023125"/>
    </source>
</evidence>
<accession>A0A4V3D4I3</accession>
<evidence type="ECO:0000259" key="2">
    <source>
        <dbReference type="PROSITE" id="PS50937"/>
    </source>
</evidence>
<dbReference type="PANTHER" id="PTHR30204:SF82">
    <property type="entry name" value="TRANSCRIPTIONAL REGULATOR, MERR FAMILY"/>
    <property type="match status" value="1"/>
</dbReference>